<dbReference type="Pfam" id="PF03372">
    <property type="entry name" value="Exo_endo_phos"/>
    <property type="match status" value="1"/>
</dbReference>
<feature type="compositionally biased region" description="Low complexity" evidence="1">
    <location>
        <begin position="338"/>
        <end position="350"/>
    </location>
</feature>
<feature type="chain" id="PRO_5011598507" evidence="2">
    <location>
        <begin position="30"/>
        <end position="423"/>
    </location>
</feature>
<keyword evidence="4" id="KW-0269">Exonuclease</keyword>
<name>A0A1H3FZS4_9RHOB</name>
<feature type="domain" description="Endonuclease/exonuclease/phosphatase" evidence="3">
    <location>
        <begin position="86"/>
        <end position="415"/>
    </location>
</feature>
<evidence type="ECO:0000256" key="2">
    <source>
        <dbReference type="SAM" id="SignalP"/>
    </source>
</evidence>
<dbReference type="InterPro" id="IPR005135">
    <property type="entry name" value="Endo/exonuclease/phosphatase"/>
</dbReference>
<dbReference type="AlphaFoldDB" id="A0A1H3FZS4"/>
<dbReference type="GO" id="GO:0004519">
    <property type="term" value="F:endonuclease activity"/>
    <property type="evidence" value="ECO:0007669"/>
    <property type="project" value="UniProtKB-KW"/>
</dbReference>
<keyword evidence="5" id="KW-1185">Reference proteome</keyword>
<feature type="compositionally biased region" description="Basic and acidic residues" evidence="1">
    <location>
        <begin position="353"/>
        <end position="369"/>
    </location>
</feature>
<reference evidence="4 5" key="1">
    <citation type="submission" date="2016-10" db="EMBL/GenBank/DDBJ databases">
        <authorList>
            <person name="de Groot N.N."/>
        </authorList>
    </citation>
    <scope>NUCLEOTIDE SEQUENCE [LARGE SCALE GENOMIC DNA]</scope>
    <source>
        <strain evidence="4 5">DSM 17890</strain>
    </source>
</reference>
<sequence>MRRRGAACAWLASAALVLGLGFAPSASVAQVAAPILTPTQPPFPAPSPAPSPDWPPPPEAGAIRVAVFNASLSRRGAGLIWKAILDRQDQVRAFAAILRDVRADVIAVLELDHDADGLAVTALAALLAETAPDGTPGLDYAHRYAPEVNTGVPTGLDLDGDGDPAGPGDAQGYGKFAGQYGIAVLSRLPLDVEAARSFRRTLWSDMPGGLMPTRFYPREAEGVLRLSSKTHLDLPAVLPDGRRLHLLISHPTPPVFDGAEDRNGRRNHDEIRFWADYVSGAGWIRDDAGGEGGLAAGEGFVVLGDLNADPADGDGRREGIRALLTHPRVQDPAPTSPGGAAAAEAQGGANARHRGDPARDTADWRDERGPGNLRVDFALPSTEWEVTGAGVWWPAPDDPRAELVEGGRLPASSDHRLVWVDIR</sequence>
<dbReference type="SUPFAM" id="SSF56219">
    <property type="entry name" value="DNase I-like"/>
    <property type="match status" value="1"/>
</dbReference>
<dbReference type="Proteomes" id="UP000199118">
    <property type="component" value="Unassembled WGS sequence"/>
</dbReference>
<dbReference type="InterPro" id="IPR036691">
    <property type="entry name" value="Endo/exonu/phosph_ase_sf"/>
</dbReference>
<dbReference type="EMBL" id="FNMZ01000015">
    <property type="protein sequence ID" value="SDX96345.1"/>
    <property type="molecule type" value="Genomic_DNA"/>
</dbReference>
<keyword evidence="4" id="KW-0255">Endonuclease</keyword>
<accession>A0A1H3FZS4</accession>
<protein>
    <submittedName>
        <fullName evidence="4">Endonuclease/Exonuclease/phosphatase family protein</fullName>
    </submittedName>
</protein>
<proteinExistence type="predicted"/>
<organism evidence="4 5">
    <name type="scientific">Albimonas donghaensis</name>
    <dbReference type="NCBI Taxonomy" id="356660"/>
    <lineage>
        <taxon>Bacteria</taxon>
        <taxon>Pseudomonadati</taxon>
        <taxon>Pseudomonadota</taxon>
        <taxon>Alphaproteobacteria</taxon>
        <taxon>Rhodobacterales</taxon>
        <taxon>Paracoccaceae</taxon>
        <taxon>Albimonas</taxon>
    </lineage>
</organism>
<dbReference type="GO" id="GO:0004527">
    <property type="term" value="F:exonuclease activity"/>
    <property type="evidence" value="ECO:0007669"/>
    <property type="project" value="UniProtKB-KW"/>
</dbReference>
<evidence type="ECO:0000259" key="3">
    <source>
        <dbReference type="Pfam" id="PF03372"/>
    </source>
</evidence>
<dbReference type="STRING" id="356660.SAMN05444336_11529"/>
<dbReference type="OrthoDB" id="292013at2"/>
<keyword evidence="4" id="KW-0378">Hydrolase</keyword>
<keyword evidence="4" id="KW-0540">Nuclease</keyword>
<keyword evidence="2" id="KW-0732">Signal</keyword>
<evidence type="ECO:0000313" key="4">
    <source>
        <dbReference type="EMBL" id="SDX96345.1"/>
    </source>
</evidence>
<gene>
    <name evidence="4" type="ORF">SAMN05444336_11529</name>
</gene>
<evidence type="ECO:0000256" key="1">
    <source>
        <dbReference type="SAM" id="MobiDB-lite"/>
    </source>
</evidence>
<dbReference type="Gene3D" id="3.60.10.10">
    <property type="entry name" value="Endonuclease/exonuclease/phosphatase"/>
    <property type="match status" value="1"/>
</dbReference>
<feature type="region of interest" description="Disordered" evidence="1">
    <location>
        <begin position="328"/>
        <end position="370"/>
    </location>
</feature>
<feature type="signal peptide" evidence="2">
    <location>
        <begin position="1"/>
        <end position="29"/>
    </location>
</feature>
<evidence type="ECO:0000313" key="5">
    <source>
        <dbReference type="Proteomes" id="UP000199118"/>
    </source>
</evidence>